<sequence>MCDLGKLRRDLEVELEEDEEASLLGSGAFGSVRKGHIFLDKRRVPVAIKYANELRLKEARTSLENELRIYDRMYERQRHPHVLECFGGNMGNDESEDGDNDFEKAGEDVFIVLELMDMSLQNLIYSRKFACHRLYRTLLLVCAQIADSLEFLHDNKIIHYDIKPSNVLITEKDDAEFCGRACRFVVKLADFGVSKLRMQRSTKASFKGQIGYMAPEVVMSLHFKGVTATDKVDVYSLGILIWECVTQKDLVSESMGESVDGLTTPTSASRNGSDCFLGSSRLSMPKSVPKSLRDLIGNCVEPDPQCRPACSVVREALLKLADEPWALQAPGEPIDGSAHSTAAFSITDSAMDRHEASSSEPQCPYIDLEIEVEYPDRDSASGSVVGRGPYTDVERGVYEDEFGVRNSVVVKHAKAVQYQNLFKHELEMFGRLPMHRNIVRCYGGSLGPRRETDEDRGIFIVTEELGQSWGSFLFGNTVQVEGSKVIRSDTRYYTMLQVFHAVASALAHCHRNSIIYGNLNPQNVLLDREGRAKLTSMMFARFFSDSSSFHPEIAVVSPELLLSRFNRYQKFTEKMDVFALGAFMWGSLEIDGDAIDLVLKPPKETEDGQQLSAGCSGLRLSAHYPSELRDLVLKCTAFMEGDRPSCQEVMGRLQEMMLSAMWVQRPIFKIDVRKVSTVPWICATPPRRFAKRRGKKQESSTPATWFRKLLAVLDQWFVDNS</sequence>
<dbReference type="PANTHER" id="PTHR44329">
    <property type="entry name" value="SERINE/THREONINE-PROTEIN KINASE TNNI3K-RELATED"/>
    <property type="match status" value="1"/>
</dbReference>
<gene>
    <name evidence="8" type="ORF">OSTQU699_LOCUS6970</name>
</gene>
<evidence type="ECO:0000256" key="6">
    <source>
        <dbReference type="PROSITE-ProRule" id="PRU10141"/>
    </source>
</evidence>
<keyword evidence="9" id="KW-1185">Reference proteome</keyword>
<feature type="binding site" evidence="6">
    <location>
        <position position="49"/>
    </location>
    <ligand>
        <name>ATP</name>
        <dbReference type="ChEBI" id="CHEBI:30616"/>
    </ligand>
</feature>
<keyword evidence="5 6" id="KW-0067">ATP-binding</keyword>
<evidence type="ECO:0000256" key="5">
    <source>
        <dbReference type="ARBA" id="ARBA00022840"/>
    </source>
</evidence>
<evidence type="ECO:0000259" key="7">
    <source>
        <dbReference type="PROSITE" id="PS50011"/>
    </source>
</evidence>
<dbReference type="InterPro" id="IPR008271">
    <property type="entry name" value="Ser/Thr_kinase_AS"/>
</dbReference>
<evidence type="ECO:0000256" key="4">
    <source>
        <dbReference type="ARBA" id="ARBA00022777"/>
    </source>
</evidence>
<dbReference type="InterPro" id="IPR011009">
    <property type="entry name" value="Kinase-like_dom_sf"/>
</dbReference>
<dbReference type="InterPro" id="IPR001245">
    <property type="entry name" value="Ser-Thr/Tyr_kinase_cat_dom"/>
</dbReference>
<feature type="domain" description="Protein kinase" evidence="7">
    <location>
        <begin position="18"/>
        <end position="326"/>
    </location>
</feature>
<comment type="caution">
    <text evidence="8">The sequence shown here is derived from an EMBL/GenBank/DDBJ whole genome shotgun (WGS) entry which is preliminary data.</text>
</comment>
<name>A0A8S1J238_9CHLO</name>
<keyword evidence="2" id="KW-0808">Transferase</keyword>
<organism evidence="8 9">
    <name type="scientific">Ostreobium quekettii</name>
    <dbReference type="NCBI Taxonomy" id="121088"/>
    <lineage>
        <taxon>Eukaryota</taxon>
        <taxon>Viridiplantae</taxon>
        <taxon>Chlorophyta</taxon>
        <taxon>core chlorophytes</taxon>
        <taxon>Ulvophyceae</taxon>
        <taxon>TCBD clade</taxon>
        <taxon>Bryopsidales</taxon>
        <taxon>Ostreobineae</taxon>
        <taxon>Ostreobiaceae</taxon>
        <taxon>Ostreobium</taxon>
    </lineage>
</organism>
<keyword evidence="4" id="KW-0418">Kinase</keyword>
<evidence type="ECO:0000313" key="8">
    <source>
        <dbReference type="EMBL" id="CAD7701613.1"/>
    </source>
</evidence>
<dbReference type="SMART" id="SM00220">
    <property type="entry name" value="S_TKc"/>
    <property type="match status" value="1"/>
</dbReference>
<dbReference type="Proteomes" id="UP000708148">
    <property type="component" value="Unassembled WGS sequence"/>
</dbReference>
<evidence type="ECO:0000256" key="2">
    <source>
        <dbReference type="ARBA" id="ARBA00022679"/>
    </source>
</evidence>
<dbReference type="PANTHER" id="PTHR44329:SF214">
    <property type="entry name" value="PROTEIN KINASE DOMAIN-CONTAINING PROTEIN"/>
    <property type="match status" value="1"/>
</dbReference>
<dbReference type="InterPro" id="IPR051681">
    <property type="entry name" value="Ser/Thr_Kinases-Pseudokinases"/>
</dbReference>
<keyword evidence="3 6" id="KW-0547">Nucleotide-binding</keyword>
<dbReference type="Gene3D" id="1.10.510.10">
    <property type="entry name" value="Transferase(Phosphotransferase) domain 1"/>
    <property type="match status" value="2"/>
</dbReference>
<dbReference type="PROSITE" id="PS00108">
    <property type="entry name" value="PROTEIN_KINASE_ST"/>
    <property type="match status" value="1"/>
</dbReference>
<dbReference type="GO" id="GO:0004674">
    <property type="term" value="F:protein serine/threonine kinase activity"/>
    <property type="evidence" value="ECO:0007669"/>
    <property type="project" value="UniProtKB-KW"/>
</dbReference>
<dbReference type="EMBL" id="CAJHUC010001584">
    <property type="protein sequence ID" value="CAD7701613.1"/>
    <property type="molecule type" value="Genomic_DNA"/>
</dbReference>
<evidence type="ECO:0000256" key="1">
    <source>
        <dbReference type="ARBA" id="ARBA00022527"/>
    </source>
</evidence>
<dbReference type="PROSITE" id="PS00107">
    <property type="entry name" value="PROTEIN_KINASE_ATP"/>
    <property type="match status" value="1"/>
</dbReference>
<dbReference type="Pfam" id="PF07714">
    <property type="entry name" value="PK_Tyr_Ser-Thr"/>
    <property type="match status" value="1"/>
</dbReference>
<protein>
    <recommendedName>
        <fullName evidence="7">Protein kinase domain-containing protein</fullName>
    </recommendedName>
</protein>
<dbReference type="InterPro" id="IPR000719">
    <property type="entry name" value="Prot_kinase_dom"/>
</dbReference>
<keyword evidence="1" id="KW-0723">Serine/threonine-protein kinase</keyword>
<evidence type="ECO:0000313" key="9">
    <source>
        <dbReference type="Proteomes" id="UP000708148"/>
    </source>
</evidence>
<dbReference type="GO" id="GO:0005524">
    <property type="term" value="F:ATP binding"/>
    <property type="evidence" value="ECO:0007669"/>
    <property type="project" value="UniProtKB-UniRule"/>
</dbReference>
<dbReference type="Gene3D" id="3.30.200.20">
    <property type="entry name" value="Phosphorylase Kinase, domain 1"/>
    <property type="match status" value="2"/>
</dbReference>
<dbReference type="OrthoDB" id="1560977at2759"/>
<accession>A0A8S1J238</accession>
<dbReference type="Pfam" id="PF00069">
    <property type="entry name" value="Pkinase"/>
    <property type="match status" value="1"/>
</dbReference>
<evidence type="ECO:0000256" key="3">
    <source>
        <dbReference type="ARBA" id="ARBA00022741"/>
    </source>
</evidence>
<reference evidence="8" key="1">
    <citation type="submission" date="2020-12" db="EMBL/GenBank/DDBJ databases">
        <authorList>
            <person name="Iha C."/>
        </authorList>
    </citation>
    <scope>NUCLEOTIDE SEQUENCE</scope>
</reference>
<dbReference type="PROSITE" id="PS50011">
    <property type="entry name" value="PROTEIN_KINASE_DOM"/>
    <property type="match status" value="2"/>
</dbReference>
<feature type="domain" description="Protein kinase" evidence="7">
    <location>
        <begin position="379"/>
        <end position="657"/>
    </location>
</feature>
<dbReference type="AlphaFoldDB" id="A0A8S1J238"/>
<dbReference type="SUPFAM" id="SSF56112">
    <property type="entry name" value="Protein kinase-like (PK-like)"/>
    <property type="match status" value="2"/>
</dbReference>
<dbReference type="InterPro" id="IPR017441">
    <property type="entry name" value="Protein_kinase_ATP_BS"/>
</dbReference>
<proteinExistence type="predicted"/>